<evidence type="ECO:0000313" key="12">
    <source>
        <dbReference type="Proteomes" id="UP001177597"/>
    </source>
</evidence>
<dbReference type="Proteomes" id="UP001177597">
    <property type="component" value="Chromosome"/>
</dbReference>
<dbReference type="NCBIfam" id="NF043067">
    <property type="entry name" value="AAC_6p_group_E"/>
    <property type="match status" value="1"/>
</dbReference>
<dbReference type="PROSITE" id="PS51186">
    <property type="entry name" value="GNAT"/>
    <property type="match status" value="1"/>
</dbReference>
<comment type="subunit">
    <text evidence="1 9">Homodimer.</text>
</comment>
<dbReference type="CDD" id="cd04301">
    <property type="entry name" value="NAT_SF"/>
    <property type="match status" value="1"/>
</dbReference>
<protein>
    <recommendedName>
        <fullName evidence="3 9">Aminoglycoside N(6')-acetyltransferase type 1</fullName>
        <ecNumber evidence="2 9">2.3.1.82</ecNumber>
    </recommendedName>
    <alternativeName>
        <fullName evidence="7 9">Aminoglycoside resistance protein</fullName>
    </alternativeName>
</protein>
<evidence type="ECO:0000256" key="6">
    <source>
        <dbReference type="ARBA" id="ARBA00023315"/>
    </source>
</evidence>
<keyword evidence="5 9" id="KW-0046">Antibiotic resistance</keyword>
<feature type="domain" description="N-acetyltransferase" evidence="10">
    <location>
        <begin position="3"/>
        <end position="148"/>
    </location>
</feature>
<dbReference type="RefSeq" id="WP_280629035.1">
    <property type="nucleotide sequence ID" value="NZ_CP123498.1"/>
</dbReference>
<evidence type="ECO:0000256" key="5">
    <source>
        <dbReference type="ARBA" id="ARBA00023251"/>
    </source>
</evidence>
<dbReference type="SUPFAM" id="SSF55729">
    <property type="entry name" value="Acyl-CoA N-acyltransferases (Nat)"/>
    <property type="match status" value="1"/>
</dbReference>
<dbReference type="PIRSF" id="PIRSF000452">
    <property type="entry name" value="6-N-acetyltransf"/>
    <property type="match status" value="1"/>
</dbReference>
<keyword evidence="4 9" id="KW-0808">Transferase</keyword>
<keyword evidence="6 9" id="KW-0012">Acyltransferase</keyword>
<comment type="function">
    <text evidence="9">Catalyzes the transfer of an acetyl group from acetyl-CoA to the 6'-amino group of aminoglycoside molecules conferring resistance to antibiotics containing the purpurosamine ring.</text>
</comment>
<dbReference type="EMBL" id="CP123498">
    <property type="protein sequence ID" value="WGL94888.1"/>
    <property type="molecule type" value="Genomic_DNA"/>
</dbReference>
<evidence type="ECO:0000313" key="11">
    <source>
        <dbReference type="EMBL" id="WGL94888.1"/>
    </source>
</evidence>
<evidence type="ECO:0000256" key="1">
    <source>
        <dbReference type="ARBA" id="ARBA00011738"/>
    </source>
</evidence>
<evidence type="ECO:0000256" key="9">
    <source>
        <dbReference type="PIRNR" id="PIRNR000452"/>
    </source>
</evidence>
<dbReference type="EC" id="2.3.1.82" evidence="2 9"/>
<organism evidence="11 12">
    <name type="scientific">Arsenophonus nasoniae</name>
    <name type="common">son-killer infecting Nasonia vitripennis</name>
    <dbReference type="NCBI Taxonomy" id="638"/>
    <lineage>
        <taxon>Bacteria</taxon>
        <taxon>Pseudomonadati</taxon>
        <taxon>Pseudomonadota</taxon>
        <taxon>Gammaproteobacteria</taxon>
        <taxon>Enterobacterales</taxon>
        <taxon>Morganellaceae</taxon>
        <taxon>Arsenophonus</taxon>
    </lineage>
</organism>
<dbReference type="InterPro" id="IPR024170">
    <property type="entry name" value="Aminoglycoside_N6-AcTrfrase"/>
</dbReference>
<dbReference type="Pfam" id="PF00583">
    <property type="entry name" value="Acetyltransf_1"/>
    <property type="match status" value="1"/>
</dbReference>
<evidence type="ECO:0000256" key="7">
    <source>
        <dbReference type="ARBA" id="ARBA00029660"/>
    </source>
</evidence>
<dbReference type="GO" id="GO:0046677">
    <property type="term" value="P:response to antibiotic"/>
    <property type="evidence" value="ECO:0007669"/>
    <property type="project" value="UniProtKB-KW"/>
</dbReference>
<reference evidence="11" key="1">
    <citation type="submission" date="2023-04" db="EMBL/GenBank/DDBJ databases">
        <title>Genome dynamics across the evolutionary transition to endosymbiosis.</title>
        <authorList>
            <person name="Siozios S."/>
            <person name="Nadal-Jimenez P."/>
            <person name="Azagi T."/>
            <person name="Sprong H."/>
            <person name="Frost C.L."/>
            <person name="Parratt S.R."/>
            <person name="Taylor G."/>
            <person name="Brettell L."/>
            <person name="Lew K.C."/>
            <person name="Croft L."/>
            <person name="King K.C."/>
            <person name="Brockhurst M.A."/>
            <person name="Hypsa V."/>
            <person name="Novakova E."/>
            <person name="Darby A.C."/>
            <person name="Hurst G.D.D."/>
        </authorList>
    </citation>
    <scope>NUCLEOTIDE SEQUENCE</scope>
    <source>
        <strain evidence="11">AIh</strain>
    </source>
</reference>
<dbReference type="Gene3D" id="3.40.630.30">
    <property type="match status" value="1"/>
</dbReference>
<dbReference type="InterPro" id="IPR016181">
    <property type="entry name" value="Acyl_CoA_acyltransferase"/>
</dbReference>
<proteinExistence type="predicted"/>
<gene>
    <name evidence="11" type="ORF">QE207_14540</name>
</gene>
<dbReference type="InterPro" id="IPR000182">
    <property type="entry name" value="GNAT_dom"/>
</dbReference>
<evidence type="ECO:0000256" key="4">
    <source>
        <dbReference type="ARBA" id="ARBA00022679"/>
    </source>
</evidence>
<sequence length="148" mass="16942">MSIIIRKMEKTDRMVWATMRLQLWDKQARASHLNDIDNILSNKQNAAYIALLANHQAVGFAEISLREYANGCSKQPVPFLEGIWVKPEYRQQGIAQALISQITTDLIAKGFDELCSDAEIGNTLSYKAHQNWGFDEIERVICFRKKLI</sequence>
<evidence type="ECO:0000259" key="10">
    <source>
        <dbReference type="PROSITE" id="PS51186"/>
    </source>
</evidence>
<accession>A0AA95GD68</accession>
<evidence type="ECO:0000256" key="2">
    <source>
        <dbReference type="ARBA" id="ARBA00012888"/>
    </source>
</evidence>
<dbReference type="AlphaFoldDB" id="A0AA95GD68"/>
<dbReference type="GO" id="GO:0047663">
    <property type="term" value="F:aminoglycoside 6'-N-acetyltransferase activity"/>
    <property type="evidence" value="ECO:0007669"/>
    <property type="project" value="UniProtKB-EC"/>
</dbReference>
<evidence type="ECO:0000256" key="3">
    <source>
        <dbReference type="ARBA" id="ARBA00017677"/>
    </source>
</evidence>
<comment type="catalytic activity">
    <reaction evidence="8 9">
        <text>kanamycin B + acetyl-CoA = N(6')-acetylkanamycin B + CoA + H(+)</text>
        <dbReference type="Rhea" id="RHEA:16449"/>
        <dbReference type="ChEBI" id="CHEBI:15378"/>
        <dbReference type="ChEBI" id="CHEBI:57287"/>
        <dbReference type="ChEBI" id="CHEBI:57288"/>
        <dbReference type="ChEBI" id="CHEBI:58390"/>
        <dbReference type="ChEBI" id="CHEBI:58549"/>
        <dbReference type="EC" id="2.3.1.82"/>
    </reaction>
</comment>
<evidence type="ECO:0000256" key="8">
    <source>
        <dbReference type="ARBA" id="ARBA00048923"/>
    </source>
</evidence>
<name>A0AA95GD68_9GAMM</name>